<reference evidence="2" key="1">
    <citation type="submission" date="2013-10" db="EMBL/GenBank/DDBJ databases">
        <title>Draft genome sequence of Lactobacillus fermentum NB-22.</title>
        <authorList>
            <person name="Chaplin A.V."/>
            <person name="Shkoporov A.N."/>
            <person name="Khokhlova E.V."/>
            <person name="Efimov B.A."/>
            <person name="Kafarskaia L.I."/>
        </authorList>
    </citation>
    <scope>NUCLEOTIDE SEQUENCE [LARGE SCALE GENOMIC DNA]</scope>
    <source>
        <strain evidence="2">NB-22</strain>
    </source>
</reference>
<dbReference type="EMBL" id="AYHA01000085">
    <property type="protein sequence ID" value="ESS01479.1"/>
    <property type="molecule type" value="Genomic_DNA"/>
</dbReference>
<proteinExistence type="predicted"/>
<name>A0A829LN13_LIMFE</name>
<evidence type="ECO:0000313" key="2">
    <source>
        <dbReference type="Proteomes" id="UP000018412"/>
    </source>
</evidence>
<comment type="caution">
    <text evidence="1">The sequence shown here is derived from an EMBL/GenBank/DDBJ whole genome shotgun (WGS) entry which is preliminary data.</text>
</comment>
<organism evidence="1 2">
    <name type="scientific">Limosilactobacillus fermentum NB-22</name>
    <dbReference type="NCBI Taxonomy" id="1408443"/>
    <lineage>
        <taxon>Bacteria</taxon>
        <taxon>Bacillati</taxon>
        <taxon>Bacillota</taxon>
        <taxon>Bacilli</taxon>
        <taxon>Lactobacillales</taxon>
        <taxon>Lactobacillaceae</taxon>
        <taxon>Limosilactobacillus</taxon>
    </lineage>
</organism>
<evidence type="ECO:0000313" key="1">
    <source>
        <dbReference type="EMBL" id="ESS01479.1"/>
    </source>
</evidence>
<reference evidence="1 2" key="2">
    <citation type="journal article" date="2015" name="Genome Announc.">
        <title>Draft Genome Sequence of Lactobacillus fermentum NB-22.</title>
        <authorList>
            <person name="Chaplin A.V."/>
            <person name="Shkoporov A.N."/>
            <person name="Efimov B.A."/>
            <person name="Pikina A.P."/>
            <person name="Borisova O.Y."/>
            <person name="Gladko I.A."/>
            <person name="Postnikova E.A."/>
            <person name="Lordkipanidze A.E."/>
            <person name="Kafarskaia L.I."/>
        </authorList>
    </citation>
    <scope>NUCLEOTIDE SEQUENCE [LARGE SCALE GENOMIC DNA]</scope>
    <source>
        <strain evidence="1 2">NB-22</strain>
    </source>
</reference>
<protein>
    <submittedName>
        <fullName evidence="1">Uncharacterized protein</fullName>
    </submittedName>
</protein>
<dbReference type="Proteomes" id="UP000018412">
    <property type="component" value="Unassembled WGS sequence"/>
</dbReference>
<accession>A0A829LN13</accession>
<sequence>MIYGQAQQFQESMLYLVTVNTVKKNEELGNE</sequence>
<dbReference type="AlphaFoldDB" id="A0A829LN13"/>
<gene>
    <name evidence="1" type="ORF">NB22_04500</name>
</gene>